<feature type="transmembrane region" description="Helical" evidence="6">
    <location>
        <begin position="286"/>
        <end position="307"/>
    </location>
</feature>
<dbReference type="OrthoDB" id="440553at2759"/>
<name>K9LEA2_PHYSR</name>
<dbReference type="PRINTS" id="PR01035">
    <property type="entry name" value="TCRTETA"/>
</dbReference>
<evidence type="ECO:0000256" key="3">
    <source>
        <dbReference type="ARBA" id="ARBA00022692"/>
    </source>
</evidence>
<dbReference type="Gene3D" id="1.20.1250.20">
    <property type="entry name" value="MFS general substrate transporter like domains"/>
    <property type="match status" value="1"/>
</dbReference>
<dbReference type="InterPro" id="IPR036259">
    <property type="entry name" value="MFS_trans_sf"/>
</dbReference>
<feature type="transmembrane region" description="Helical" evidence="6">
    <location>
        <begin position="129"/>
        <end position="152"/>
    </location>
</feature>
<feature type="domain" description="Major facilitator superfamily (MFS) profile" evidence="7">
    <location>
        <begin position="6"/>
        <end position="401"/>
    </location>
</feature>
<dbReference type="InterPro" id="IPR011701">
    <property type="entry name" value="MFS"/>
</dbReference>
<evidence type="ECO:0000256" key="2">
    <source>
        <dbReference type="ARBA" id="ARBA00022448"/>
    </source>
</evidence>
<reference evidence="8" key="1">
    <citation type="submission" date="2011-12" db="EMBL/GenBank/DDBJ databases">
        <title>Complete sequence of Methanoregula formicicum SMSP.</title>
        <authorList>
            <consortium name="US DOE Joint Genome Institute"/>
            <person name="Lucas S."/>
            <person name="Han J."/>
            <person name="Lapidus A."/>
            <person name="Cheng J.-F."/>
            <person name="Goodwin L."/>
            <person name="Pitluck S."/>
            <person name="Peters L."/>
            <person name="Ovchinnikova G."/>
            <person name="Teshima H."/>
            <person name="Detter J.C."/>
            <person name="Han C."/>
            <person name="Tapia R."/>
            <person name="Land M."/>
            <person name="Hauser L."/>
            <person name="Kyrpides N."/>
            <person name="Ivanova N."/>
            <person name="Pagani I."/>
            <person name="Imachi H."/>
            <person name="Tamaki H."/>
            <person name="Sekiguchi Y."/>
            <person name="Kamagata Y."/>
            <person name="Cadillo-Quiroz H."/>
            <person name="Zinder S."/>
            <person name="Liu W.-T."/>
            <person name="Woyke T."/>
        </authorList>
    </citation>
    <scope>NUCLEOTIDE SEQUENCE</scope>
</reference>
<feature type="transmembrane region" description="Helical" evidence="6">
    <location>
        <begin position="72"/>
        <end position="90"/>
    </location>
</feature>
<reference evidence="9" key="2">
    <citation type="submission" date="2022-01" db="EMBL/GenBank/DDBJ databases">
        <authorList>
            <person name="King R."/>
        </authorList>
    </citation>
    <scope>NUCLEOTIDE SEQUENCE</scope>
</reference>
<keyword evidence="2" id="KW-0813">Transport</keyword>
<evidence type="ECO:0000256" key="4">
    <source>
        <dbReference type="ARBA" id="ARBA00022989"/>
    </source>
</evidence>
<evidence type="ECO:0000259" key="7">
    <source>
        <dbReference type="PROSITE" id="PS50850"/>
    </source>
</evidence>
<gene>
    <name evidence="8" type="primary">mfs1</name>
    <name evidence="9" type="ORF">PHYEVI_LOCUS10193</name>
</gene>
<evidence type="ECO:0000313" key="10">
    <source>
        <dbReference type="Proteomes" id="UP001153712"/>
    </source>
</evidence>
<feature type="transmembrane region" description="Helical" evidence="6">
    <location>
        <begin position="9"/>
        <end position="28"/>
    </location>
</feature>
<dbReference type="InterPro" id="IPR020846">
    <property type="entry name" value="MFS_dom"/>
</dbReference>
<feature type="transmembrane region" description="Helical" evidence="6">
    <location>
        <begin position="224"/>
        <end position="244"/>
    </location>
</feature>
<feature type="transmembrane region" description="Helical" evidence="6">
    <location>
        <begin position="313"/>
        <end position="335"/>
    </location>
</feature>
<dbReference type="EMBL" id="JQ278010">
    <property type="protein sequence ID" value="AFI81411.1"/>
    <property type="molecule type" value="mRNA"/>
</dbReference>
<accession>K9LEA2</accession>
<feature type="transmembrane region" description="Helical" evidence="6">
    <location>
        <begin position="40"/>
        <end position="60"/>
    </location>
</feature>
<evidence type="ECO:0000256" key="1">
    <source>
        <dbReference type="ARBA" id="ARBA00004141"/>
    </source>
</evidence>
<dbReference type="PANTHER" id="PTHR23504">
    <property type="entry name" value="MAJOR FACILITATOR SUPERFAMILY DOMAIN-CONTAINING PROTEIN 10"/>
    <property type="match status" value="1"/>
</dbReference>
<keyword evidence="5 6" id="KW-0472">Membrane</keyword>
<dbReference type="GO" id="GO:0016020">
    <property type="term" value="C:membrane"/>
    <property type="evidence" value="ECO:0007669"/>
    <property type="project" value="UniProtKB-SubCell"/>
</dbReference>
<dbReference type="GO" id="GO:0022857">
    <property type="term" value="F:transmembrane transporter activity"/>
    <property type="evidence" value="ECO:0007669"/>
    <property type="project" value="InterPro"/>
</dbReference>
<dbReference type="InterPro" id="IPR001958">
    <property type="entry name" value="Tet-R_TetA/multi-R_MdtG-like"/>
</dbReference>
<feature type="transmembrane region" description="Helical" evidence="6">
    <location>
        <begin position="158"/>
        <end position="179"/>
    </location>
</feature>
<keyword evidence="3 6" id="KW-0812">Transmembrane</keyword>
<evidence type="ECO:0000313" key="9">
    <source>
        <dbReference type="EMBL" id="CAG9863918.1"/>
    </source>
</evidence>
<keyword evidence="10" id="KW-1185">Reference proteome</keyword>
<dbReference type="EMBL" id="OU900100">
    <property type="protein sequence ID" value="CAG9863918.1"/>
    <property type="molecule type" value="Genomic_DNA"/>
</dbReference>
<dbReference type="PROSITE" id="PS50850">
    <property type="entry name" value="MFS"/>
    <property type="match status" value="1"/>
</dbReference>
<evidence type="ECO:0000256" key="5">
    <source>
        <dbReference type="ARBA" id="ARBA00023136"/>
    </source>
</evidence>
<dbReference type="SUPFAM" id="SSF103473">
    <property type="entry name" value="MFS general substrate transporter"/>
    <property type="match status" value="1"/>
</dbReference>
<keyword evidence="4 6" id="KW-1133">Transmembrane helix</keyword>
<dbReference type="PANTHER" id="PTHR23504:SF14">
    <property type="entry name" value="MAJOR FACILITATOR SUPERFAMILY DOMAIN-CONTAINING PROTEIN 9"/>
    <property type="match status" value="1"/>
</dbReference>
<comment type="subcellular location">
    <subcellularLocation>
        <location evidence="1">Membrane</location>
        <topology evidence="1">Multi-pass membrane protein</topology>
    </subcellularLocation>
</comment>
<evidence type="ECO:0000313" key="8">
    <source>
        <dbReference type="EMBL" id="AFI81411.1"/>
    </source>
</evidence>
<sequence>MEYLGTIELIYIISFLDLLAVGAIFPVFTQHLRDLGASHTTIGIFASAYSAIQVVSGPLIGSWSDIRDRKTVLKATVLSCSICYTCLALSDSLTVIFVVRFLLAIVKHTQTICKAIITDLIPLEEQGEFFAKSVSIGTCGFIIGPLIGGNLAELQNGFSYVCAFTAGLFLLNYILACYISDDLVLDRKLFAADNLSIWQRIKSELKKTIDELSEIDWSRHWHPFLLKFILGFSMACYFSNQGLYLRETYNLSQKHAGYMISYFSIISIVAGLLLKKIHYVLNFDNIYTKMILWYGVLTLSFILLYFAQNFNTFVGLLIPLSMSSTAMRVVTMELMFQNTESFHKGSLSGASNSIMSIARFVTPLFTGVASDIFGEKFVMLLAAIPASIGLIVSWILLIRHRQRIKEE</sequence>
<proteinExistence type="evidence at transcript level"/>
<protein>
    <submittedName>
        <fullName evidence="8">Major facilitator superfamily domain-containing protein 9-like protein</fullName>
    </submittedName>
</protein>
<dbReference type="Pfam" id="PF07690">
    <property type="entry name" value="MFS_1"/>
    <property type="match status" value="1"/>
</dbReference>
<dbReference type="AlphaFoldDB" id="K9LEA2"/>
<feature type="transmembrane region" description="Helical" evidence="6">
    <location>
        <begin position="377"/>
        <end position="398"/>
    </location>
</feature>
<evidence type="ECO:0000256" key="6">
    <source>
        <dbReference type="SAM" id="Phobius"/>
    </source>
</evidence>
<dbReference type="Proteomes" id="UP001153712">
    <property type="component" value="Chromosome 7"/>
</dbReference>
<feature type="transmembrane region" description="Helical" evidence="6">
    <location>
        <begin position="256"/>
        <end position="274"/>
    </location>
</feature>
<organism evidence="8">
    <name type="scientific">Phyllotreta striolata</name>
    <name type="common">Striped flea beetle</name>
    <name type="synonym">Crioceris striolata</name>
    <dbReference type="NCBI Taxonomy" id="444603"/>
    <lineage>
        <taxon>Eukaryota</taxon>
        <taxon>Metazoa</taxon>
        <taxon>Ecdysozoa</taxon>
        <taxon>Arthropoda</taxon>
        <taxon>Hexapoda</taxon>
        <taxon>Insecta</taxon>
        <taxon>Pterygota</taxon>
        <taxon>Neoptera</taxon>
        <taxon>Endopterygota</taxon>
        <taxon>Coleoptera</taxon>
        <taxon>Polyphaga</taxon>
        <taxon>Cucujiformia</taxon>
        <taxon>Chrysomeloidea</taxon>
        <taxon>Chrysomelidae</taxon>
        <taxon>Galerucinae</taxon>
        <taxon>Alticini</taxon>
        <taxon>Phyllotreta</taxon>
    </lineage>
</organism>